<evidence type="ECO:0000313" key="3">
    <source>
        <dbReference type="Proteomes" id="UP000789396"/>
    </source>
</evidence>
<accession>A0A9N9DVM1</accession>
<dbReference type="InterPro" id="IPR029055">
    <property type="entry name" value="Ntn_hydrolases_N"/>
</dbReference>
<dbReference type="Gene3D" id="3.60.20.10">
    <property type="entry name" value="Glutamine Phosphoribosylpyrophosphate, subunit 1, domain 1"/>
    <property type="match status" value="2"/>
</dbReference>
<dbReference type="OrthoDB" id="431557at2759"/>
<evidence type="ECO:0000256" key="1">
    <source>
        <dbReference type="ARBA" id="ARBA00022942"/>
    </source>
</evidence>
<dbReference type="Pfam" id="PF00227">
    <property type="entry name" value="Proteasome"/>
    <property type="match status" value="1"/>
</dbReference>
<reference evidence="2" key="1">
    <citation type="submission" date="2021-06" db="EMBL/GenBank/DDBJ databases">
        <authorList>
            <person name="Kallberg Y."/>
            <person name="Tangrot J."/>
            <person name="Rosling A."/>
        </authorList>
    </citation>
    <scope>NUCLEOTIDE SEQUENCE</scope>
    <source>
        <strain evidence="2">IN212</strain>
    </source>
</reference>
<dbReference type="PANTHER" id="PTHR11599">
    <property type="entry name" value="PROTEASOME SUBUNIT ALPHA/BETA"/>
    <property type="match status" value="1"/>
</dbReference>
<feature type="non-terminal residue" evidence="2">
    <location>
        <position position="1"/>
    </location>
</feature>
<organism evidence="2 3">
    <name type="scientific">Racocetra fulgida</name>
    <dbReference type="NCBI Taxonomy" id="60492"/>
    <lineage>
        <taxon>Eukaryota</taxon>
        <taxon>Fungi</taxon>
        <taxon>Fungi incertae sedis</taxon>
        <taxon>Mucoromycota</taxon>
        <taxon>Glomeromycotina</taxon>
        <taxon>Glomeromycetes</taxon>
        <taxon>Diversisporales</taxon>
        <taxon>Gigasporaceae</taxon>
        <taxon>Racocetra</taxon>
    </lineage>
</organism>
<dbReference type="AlphaFoldDB" id="A0A9N9DVM1"/>
<keyword evidence="3" id="KW-1185">Reference proteome</keyword>
<name>A0A9N9DVM1_9GLOM</name>
<dbReference type="EMBL" id="CAJVPZ010013455">
    <property type="protein sequence ID" value="CAG8648950.1"/>
    <property type="molecule type" value="Genomic_DNA"/>
</dbReference>
<protein>
    <submittedName>
        <fullName evidence="2">13365_t:CDS:1</fullName>
    </submittedName>
</protein>
<comment type="caution">
    <text evidence="2">The sequence shown here is derived from an EMBL/GenBank/DDBJ whole genome shotgun (WGS) entry which is preliminary data.</text>
</comment>
<evidence type="ECO:0000313" key="2">
    <source>
        <dbReference type="EMBL" id="CAG8648950.1"/>
    </source>
</evidence>
<dbReference type="InterPro" id="IPR001353">
    <property type="entry name" value="Proteasome_sua/b"/>
</dbReference>
<dbReference type="SUPFAM" id="SSF56235">
    <property type="entry name" value="N-terminal nucleophile aminohydrolases (Ntn hydrolases)"/>
    <property type="match status" value="1"/>
</dbReference>
<dbReference type="GO" id="GO:0005839">
    <property type="term" value="C:proteasome core complex"/>
    <property type="evidence" value="ECO:0007669"/>
    <property type="project" value="InterPro"/>
</dbReference>
<gene>
    <name evidence="2" type="ORF">RFULGI_LOCUS8371</name>
</gene>
<proteinExistence type="predicted"/>
<keyword evidence="1" id="KW-0647">Proteasome</keyword>
<sequence length="216" mass="24750">IIKLLLTRYLIGRLYQVEYAMEAISHAGTALGILASDGIVIAAEKKVTSKLLEQTTTSEKIYLLNEYKFLTSHYADANYLINYSRRSAQEYLYTYGEDIPVEQLVQRLCDLKQGYTQYGGNNKISLKLFVKLKEIEYRNNIITTQSLLKQDYKDEITLKEARELAAKVLSKTMDSTTLNEEGKVSYHLYKPDEIDSLLREHNLGGTQDTEERPTTT</sequence>
<dbReference type="InterPro" id="IPR050115">
    <property type="entry name" value="Proteasome_alpha"/>
</dbReference>
<dbReference type="GO" id="GO:0051603">
    <property type="term" value="P:proteolysis involved in protein catabolic process"/>
    <property type="evidence" value="ECO:0007669"/>
    <property type="project" value="InterPro"/>
</dbReference>
<dbReference type="Proteomes" id="UP000789396">
    <property type="component" value="Unassembled WGS sequence"/>
</dbReference>